<evidence type="ECO:0000256" key="2">
    <source>
        <dbReference type="ARBA" id="ARBA00022840"/>
    </source>
</evidence>
<feature type="domain" description="TGS" evidence="3">
    <location>
        <begin position="249"/>
        <end position="332"/>
    </location>
</feature>
<dbReference type="GO" id="GO:0005737">
    <property type="term" value="C:cytoplasm"/>
    <property type="evidence" value="ECO:0007669"/>
    <property type="project" value="TreeGrafter"/>
</dbReference>
<dbReference type="GO" id="GO:0005524">
    <property type="term" value="F:ATP binding"/>
    <property type="evidence" value="ECO:0007669"/>
    <property type="project" value="UniProtKB-KW"/>
</dbReference>
<sequence>MMKVTLLGLPQAGQQQLFSLMTSLSLDNIISKPLEVHQGVCDVKDPRIVKLKEIFNPKKTTFAKIEFLLLPDFDLSGPQKDLLISQLKNADELCLVVREESAKDDTSSFLSELIIYDIMLAEKRLENIAKDKKRSNNPQSDKEKVLIERCKASLDQEKRLSNETFSEEESKLLRTYQFLTLKPVIIVVNSKEANAKPADFGLPAVSLSIEIEQEISQLDEKDQAEFIKELGITESAITKITQLCFQGLGLVSFFTVGEDEVRAWPIPKGSTAKEAGSTIHTDIAKGFVRAELMKYNDFIAAGSEAKLKEAGKFSLKGKDYIVEDADLLSFRFNV</sequence>
<proteinExistence type="predicted"/>
<dbReference type="SUPFAM" id="SSF81271">
    <property type="entry name" value="TGS-like"/>
    <property type="match status" value="1"/>
</dbReference>
<keyword evidence="2" id="KW-0067">ATP-binding</keyword>
<dbReference type="Gene3D" id="3.10.20.30">
    <property type="match status" value="1"/>
</dbReference>
<comment type="caution">
    <text evidence="4">The sequence shown here is derived from an EMBL/GenBank/DDBJ whole genome shotgun (WGS) entry which is preliminary data.</text>
</comment>
<dbReference type="InterPro" id="IPR012675">
    <property type="entry name" value="Beta-grasp_dom_sf"/>
</dbReference>
<dbReference type="InterPro" id="IPR004095">
    <property type="entry name" value="TGS"/>
</dbReference>
<dbReference type="CDD" id="cd04867">
    <property type="entry name" value="TGS_YchF_OLA1"/>
    <property type="match status" value="1"/>
</dbReference>
<reference evidence="4 5" key="1">
    <citation type="submission" date="2017-09" db="EMBL/GenBank/DDBJ databases">
        <title>Depth-based differentiation of microbial function through sediment-hosted aquifers and enrichment of novel symbionts in the deep terrestrial subsurface.</title>
        <authorList>
            <person name="Probst A.J."/>
            <person name="Ladd B."/>
            <person name="Jarett J.K."/>
            <person name="Geller-Mcgrath D.E."/>
            <person name="Sieber C.M."/>
            <person name="Emerson J.B."/>
            <person name="Anantharaman K."/>
            <person name="Thomas B.C."/>
            <person name="Malmstrom R."/>
            <person name="Stieglmeier M."/>
            <person name="Klingl A."/>
            <person name="Woyke T."/>
            <person name="Ryan C.M."/>
            <person name="Banfield J.F."/>
        </authorList>
    </citation>
    <scope>NUCLEOTIDE SEQUENCE [LARGE SCALE GENOMIC DNA]</scope>
    <source>
        <strain evidence="4">CG08_land_8_20_14_0_20_45_16</strain>
    </source>
</reference>
<dbReference type="SUPFAM" id="SSF52540">
    <property type="entry name" value="P-loop containing nucleoside triphosphate hydrolases"/>
    <property type="match status" value="1"/>
</dbReference>
<evidence type="ECO:0000313" key="4">
    <source>
        <dbReference type="EMBL" id="PIS28744.1"/>
    </source>
</evidence>
<dbReference type="InterPro" id="IPR027417">
    <property type="entry name" value="P-loop_NTPase"/>
</dbReference>
<evidence type="ECO:0000259" key="3">
    <source>
        <dbReference type="PROSITE" id="PS51880"/>
    </source>
</evidence>
<dbReference type="InterPro" id="IPR012676">
    <property type="entry name" value="TGS-like"/>
</dbReference>
<name>A0A2H0XUW3_UNCSA</name>
<accession>A0A2H0XUW3</accession>
<dbReference type="PANTHER" id="PTHR23305:SF18">
    <property type="entry name" value="OBG-TYPE G DOMAIN-CONTAINING PROTEIN"/>
    <property type="match status" value="1"/>
</dbReference>
<gene>
    <name evidence="4" type="ORF">COT42_07025</name>
</gene>
<keyword evidence="1" id="KW-0547">Nucleotide-binding</keyword>
<dbReference type="AlphaFoldDB" id="A0A2H0XUW3"/>
<dbReference type="InterPro" id="IPR013029">
    <property type="entry name" value="YchF_C"/>
</dbReference>
<evidence type="ECO:0000313" key="5">
    <source>
        <dbReference type="Proteomes" id="UP000231343"/>
    </source>
</evidence>
<dbReference type="GO" id="GO:0016887">
    <property type="term" value="F:ATP hydrolysis activity"/>
    <property type="evidence" value="ECO:0007669"/>
    <property type="project" value="TreeGrafter"/>
</dbReference>
<dbReference type="Proteomes" id="UP000231343">
    <property type="component" value="Unassembled WGS sequence"/>
</dbReference>
<dbReference type="Pfam" id="PF06071">
    <property type="entry name" value="YchF-GTPase_C"/>
    <property type="match status" value="1"/>
</dbReference>
<dbReference type="PROSITE" id="PS51880">
    <property type="entry name" value="TGS"/>
    <property type="match status" value="1"/>
</dbReference>
<dbReference type="InterPro" id="IPR023192">
    <property type="entry name" value="TGS-like_dom_sf"/>
</dbReference>
<dbReference type="Gene3D" id="1.10.150.300">
    <property type="entry name" value="TGS-like domain"/>
    <property type="match status" value="1"/>
</dbReference>
<dbReference type="EMBL" id="PEYM01000117">
    <property type="protein sequence ID" value="PIS28744.1"/>
    <property type="molecule type" value="Genomic_DNA"/>
</dbReference>
<dbReference type="Gene3D" id="3.40.50.300">
    <property type="entry name" value="P-loop containing nucleotide triphosphate hydrolases"/>
    <property type="match status" value="1"/>
</dbReference>
<dbReference type="FunFam" id="3.10.20.30:FF:000001">
    <property type="entry name" value="Ribosome-binding ATPase YchF"/>
    <property type="match status" value="1"/>
</dbReference>
<organism evidence="4 5">
    <name type="scientific">Candidatus Saganbacteria bacterium CG08_land_8_20_14_0_20_45_16</name>
    <dbReference type="NCBI Taxonomy" id="2014293"/>
    <lineage>
        <taxon>Bacteria</taxon>
        <taxon>Bacillati</taxon>
        <taxon>Saganbacteria</taxon>
    </lineage>
</organism>
<protein>
    <submittedName>
        <fullName evidence="4">Redox-regulated ATPase YchF</fullName>
    </submittedName>
</protein>
<evidence type="ECO:0000256" key="1">
    <source>
        <dbReference type="ARBA" id="ARBA00022741"/>
    </source>
</evidence>
<dbReference type="PANTHER" id="PTHR23305">
    <property type="entry name" value="OBG GTPASE FAMILY"/>
    <property type="match status" value="1"/>
</dbReference>